<evidence type="ECO:0000256" key="1">
    <source>
        <dbReference type="SAM" id="Coils"/>
    </source>
</evidence>
<reference evidence="3 4" key="1">
    <citation type="submission" date="2014-04" db="EMBL/GenBank/DDBJ databases">
        <authorList>
            <consortium name="DOE Joint Genome Institute"/>
            <person name="Kuo A."/>
            <person name="Kohler A."/>
            <person name="Nagy L.G."/>
            <person name="Floudas D."/>
            <person name="Copeland A."/>
            <person name="Barry K.W."/>
            <person name="Cichocki N."/>
            <person name="Veneault-Fourrey C."/>
            <person name="LaButti K."/>
            <person name="Lindquist E.A."/>
            <person name="Lipzen A."/>
            <person name="Lundell T."/>
            <person name="Morin E."/>
            <person name="Murat C."/>
            <person name="Sun H."/>
            <person name="Tunlid A."/>
            <person name="Henrissat B."/>
            <person name="Grigoriev I.V."/>
            <person name="Hibbett D.S."/>
            <person name="Martin F."/>
            <person name="Nordberg H.P."/>
            <person name="Cantor M.N."/>
            <person name="Hua S.X."/>
        </authorList>
    </citation>
    <scope>NUCLEOTIDE SEQUENCE [LARGE SCALE GENOMIC DNA]</scope>
    <source>
        <strain evidence="3 4">Foug A</strain>
    </source>
</reference>
<gene>
    <name evidence="3" type="ORF">SCLCIDRAFT_32943</name>
</gene>
<keyword evidence="4" id="KW-1185">Reference proteome</keyword>
<feature type="compositionally biased region" description="Polar residues" evidence="2">
    <location>
        <begin position="772"/>
        <end position="783"/>
    </location>
</feature>
<organism evidence="3 4">
    <name type="scientific">Scleroderma citrinum Foug A</name>
    <dbReference type="NCBI Taxonomy" id="1036808"/>
    <lineage>
        <taxon>Eukaryota</taxon>
        <taxon>Fungi</taxon>
        <taxon>Dikarya</taxon>
        <taxon>Basidiomycota</taxon>
        <taxon>Agaricomycotina</taxon>
        <taxon>Agaricomycetes</taxon>
        <taxon>Agaricomycetidae</taxon>
        <taxon>Boletales</taxon>
        <taxon>Sclerodermatineae</taxon>
        <taxon>Sclerodermataceae</taxon>
        <taxon>Scleroderma</taxon>
    </lineage>
</organism>
<dbReference type="Pfam" id="PF18759">
    <property type="entry name" value="Plavaka"/>
    <property type="match status" value="1"/>
</dbReference>
<protein>
    <submittedName>
        <fullName evidence="3">Uncharacterized protein</fullName>
    </submittedName>
</protein>
<accession>A0A0C3CU37</accession>
<name>A0A0C3CU37_9AGAM</name>
<dbReference type="InParanoid" id="A0A0C3CU37"/>
<dbReference type="Proteomes" id="UP000053989">
    <property type="component" value="Unassembled WGS sequence"/>
</dbReference>
<evidence type="ECO:0000313" key="3">
    <source>
        <dbReference type="EMBL" id="KIM52080.1"/>
    </source>
</evidence>
<dbReference type="OrthoDB" id="2687259at2759"/>
<proteinExistence type="predicted"/>
<feature type="compositionally biased region" description="Basic and acidic residues" evidence="2">
    <location>
        <begin position="1244"/>
        <end position="1253"/>
    </location>
</feature>
<dbReference type="InterPro" id="IPR041078">
    <property type="entry name" value="Plavaka"/>
</dbReference>
<feature type="region of interest" description="Disordered" evidence="2">
    <location>
        <begin position="761"/>
        <end position="786"/>
    </location>
</feature>
<evidence type="ECO:0000313" key="4">
    <source>
        <dbReference type="Proteomes" id="UP000053989"/>
    </source>
</evidence>
<dbReference type="STRING" id="1036808.A0A0C3CU37"/>
<sequence length="1253" mass="143497">MADLACPSCGKIVKNQHGLLLHTAHWCKKKYTNFTEILQEHQDCAAARAEEEQRRLRLEAEERVERERLERERLERERLERERLEREQDAVQVQCIAAFESLAYDGPDLGKDVKRHPSGLPTRNRRLSKRYHDEPLPLPVVVPPPITVEPEEYEVSDDLAPGGPNIEMDIDPSASPPSSIHAPHSFHTESDGHDLFHKYCGGFPSYNPENLMSLDHLSDGPTFQCVPASPPSSPCKNYFAPFLNATTWRLINWFYNSSPQKSLHDLDCLVQDVILADDFDHDDLHEFNAQRETKRLDNAPPDSCSPLFASDGWCTTLIPIQLPCEKVKRPEDEAPIFHVEGLHYCSITEVVKSAFEEPAAETFHPTPYKLYWQPDKTRPHERVYTELFTSDAMIHEHEKIKCSPKNLGCNLETVVAVIMLWSDSTHLASFGNVSLWPIYLFLGNQSKYMRAKPTAFAVHHLAYIPKLSDTIQDFYLKTFGTSATASVLTHCKCELMQAIWSFLLDSDFLHVYEYGIVVKFVDGILWRVFFCLFTYAADYPEKILLACMKFLGNCPCPRCLVTKDKIRKLGTKNNQGVCTKKAWVDTEACCWLIENVRRAIFEFGRSITSRAIKRILGPASLVPTCNAFSDKLSALGFNFYSILEFNARFRLIPTFGRDTIRKFSSNVSGLTKLAARDFKDILQCAIPVFDGLLPEPYNTIIINLLFELATWHAFSKLRMHTETMLYHFDNCTTRLGQDICRFSRDCCAKFNTYDLPRETAAHAQRRGAKNSKAGTTSDVTSTSEGRKRRTFNMSTYKLHVLGDYVKAIWEFGTTDNYSTQVGELEHQRVKRFYSRMNKIGFTRAITKHQQRERLLHKIREENRALAKVDEGALDPSTASAERPSLHFVNQEPLLNCLPDAHHQMSQGKKFHWELSAWLSRNKKDKAVEGFLPKLKNHILRCLMLSGEPGDEDDKFTQAQRNALAIINNRIYHHKVLRINYTMYDLQWAQDLLNPCTHSDVMVLSHKDTENPHPYWYARIIGIFHVDVRYRGPGIPDHAPKRIDLLWVHWFTRHTHSKCGWAVRRLPQVSFYPQDDANAFGFIDPDDVIRGVHLIPAFRFGHWDWYYVNIFVDHDMFMRFRGGGVGHKSTHEATRCLLDNREILDKEPFTLENDRNPFQGTGEDDVPVEGSSSSEEEESEESSEHGSDMDSIDSGDDQPLIGDEHVDEMDEYGYTGLDQTLDENEGDAEISGNKDALGPEDGEDPDKINDTQVL</sequence>
<dbReference type="AlphaFoldDB" id="A0A0C3CU37"/>
<feature type="coiled-coil region" evidence="1">
    <location>
        <begin position="46"/>
        <end position="94"/>
    </location>
</feature>
<evidence type="ECO:0000256" key="2">
    <source>
        <dbReference type="SAM" id="MobiDB-lite"/>
    </source>
</evidence>
<dbReference type="HOGENOM" id="CLU_002498_0_1_1"/>
<reference evidence="4" key="2">
    <citation type="submission" date="2015-01" db="EMBL/GenBank/DDBJ databases">
        <title>Evolutionary Origins and Diversification of the Mycorrhizal Mutualists.</title>
        <authorList>
            <consortium name="DOE Joint Genome Institute"/>
            <consortium name="Mycorrhizal Genomics Consortium"/>
            <person name="Kohler A."/>
            <person name="Kuo A."/>
            <person name="Nagy L.G."/>
            <person name="Floudas D."/>
            <person name="Copeland A."/>
            <person name="Barry K.W."/>
            <person name="Cichocki N."/>
            <person name="Veneault-Fourrey C."/>
            <person name="LaButti K."/>
            <person name="Lindquist E.A."/>
            <person name="Lipzen A."/>
            <person name="Lundell T."/>
            <person name="Morin E."/>
            <person name="Murat C."/>
            <person name="Riley R."/>
            <person name="Ohm R."/>
            <person name="Sun H."/>
            <person name="Tunlid A."/>
            <person name="Henrissat B."/>
            <person name="Grigoriev I.V."/>
            <person name="Hibbett D.S."/>
            <person name="Martin F."/>
        </authorList>
    </citation>
    <scope>NUCLEOTIDE SEQUENCE [LARGE SCALE GENOMIC DNA]</scope>
    <source>
        <strain evidence="4">Foug A</strain>
    </source>
</reference>
<feature type="region of interest" description="Disordered" evidence="2">
    <location>
        <begin position="1147"/>
        <end position="1253"/>
    </location>
</feature>
<keyword evidence="1" id="KW-0175">Coiled coil</keyword>
<dbReference type="EMBL" id="KN822226">
    <property type="protein sequence ID" value="KIM52080.1"/>
    <property type="molecule type" value="Genomic_DNA"/>
</dbReference>